<keyword evidence="2" id="KW-0964">Secreted</keyword>
<dbReference type="AlphaFoldDB" id="A0A0K0LBW1"/>
<keyword evidence="4" id="KW-0406">Ion transport</keyword>
<dbReference type="InterPro" id="IPR036574">
    <property type="entry name" value="Scorpion_toxin-like_sf"/>
</dbReference>
<feature type="chain" id="PRO_5005450926" evidence="3">
    <location>
        <begin position="19"/>
        <end position="76"/>
    </location>
</feature>
<keyword evidence="4" id="KW-0407">Ion channel</keyword>
<evidence type="ECO:0000256" key="3">
    <source>
        <dbReference type="SAM" id="SignalP"/>
    </source>
</evidence>
<evidence type="ECO:0000313" key="4">
    <source>
        <dbReference type="EMBL" id="AIX87654.1"/>
    </source>
</evidence>
<dbReference type="SUPFAM" id="SSF57095">
    <property type="entry name" value="Scorpion toxin-like"/>
    <property type="match status" value="1"/>
</dbReference>
<protein>
    <submittedName>
        <fullName evidence="4">Sodium channel blocker AbNaTx5</fullName>
    </submittedName>
</protein>
<dbReference type="GO" id="GO:0005576">
    <property type="term" value="C:extracellular region"/>
    <property type="evidence" value="ECO:0007669"/>
    <property type="project" value="UniProtKB-SubCell"/>
</dbReference>
<dbReference type="EMBL" id="KJ787366">
    <property type="protein sequence ID" value="AIX87654.1"/>
    <property type="molecule type" value="mRNA"/>
</dbReference>
<accession>A0A0K0LBW1</accession>
<keyword evidence="4" id="KW-0813">Transport</keyword>
<feature type="signal peptide" evidence="3">
    <location>
        <begin position="1"/>
        <end position="18"/>
    </location>
</feature>
<evidence type="ECO:0000256" key="1">
    <source>
        <dbReference type="ARBA" id="ARBA00004613"/>
    </source>
</evidence>
<keyword evidence="3" id="KW-0732">Signal</keyword>
<proteinExistence type="evidence at transcript level"/>
<sequence length="76" mass="8314">MNLLLLLIISASILNVFNIVGLATSDGSVKGTNGCEISWLTNYRYCANNSICRPFGGYSGDDFKWGMACWCKLLAK</sequence>
<name>A0A0K0LBW1_9SCOR</name>
<evidence type="ECO:0000256" key="2">
    <source>
        <dbReference type="ARBA" id="ARBA00022525"/>
    </source>
</evidence>
<organism evidence="4">
    <name type="scientific">Androctonus bicolor</name>
    <dbReference type="NCBI Taxonomy" id="748906"/>
    <lineage>
        <taxon>Eukaryota</taxon>
        <taxon>Metazoa</taxon>
        <taxon>Ecdysozoa</taxon>
        <taxon>Arthropoda</taxon>
        <taxon>Chelicerata</taxon>
        <taxon>Arachnida</taxon>
        <taxon>Scorpiones</taxon>
        <taxon>Buthida</taxon>
        <taxon>Buthoidea</taxon>
        <taxon>Buthidae</taxon>
        <taxon>Androctonus</taxon>
    </lineage>
</organism>
<comment type="subcellular location">
    <subcellularLocation>
        <location evidence="1">Secreted</location>
    </subcellularLocation>
</comment>
<reference evidence="4" key="1">
    <citation type="journal article" date="2015" name="J. Proteomics">
        <title>Unique diversity of the venom peptides from the scorpion Androctonus bicolor revealed by transcriptomic and proteomic analysis.</title>
        <authorList>
            <person name="Zhang L."/>
            <person name="Shi W."/>
            <person name="Zeng X.C."/>
            <person name="Ge F."/>
            <person name="Yang M."/>
            <person name="Nie Y."/>
            <person name="Bao A."/>
            <person name="Wu S."/>
            <person name="E G."/>
        </authorList>
    </citation>
    <scope>NUCLEOTIDE SEQUENCE</scope>
</reference>
<dbReference type="GO" id="GO:0034220">
    <property type="term" value="P:monoatomic ion transmembrane transport"/>
    <property type="evidence" value="ECO:0007669"/>
    <property type="project" value="UniProtKB-KW"/>
</dbReference>